<keyword evidence="1" id="KW-1133">Transmembrane helix</keyword>
<evidence type="ECO:0000313" key="3">
    <source>
        <dbReference type="EMBL" id="SIT04528.1"/>
    </source>
</evidence>
<reference evidence="2 5" key="1">
    <citation type="submission" date="2016-11" db="EMBL/GenBank/DDBJ databases">
        <title>Whole genomes of Flavobacteriaceae.</title>
        <authorList>
            <person name="Stine C."/>
            <person name="Li C."/>
            <person name="Tadesse D."/>
        </authorList>
    </citation>
    <scope>NUCLEOTIDE SEQUENCE [LARGE SCALE GENOMIC DNA]</scope>
    <source>
        <strain evidence="2 5">DSM 21068</strain>
    </source>
</reference>
<dbReference type="Proteomes" id="UP000186246">
    <property type="component" value="Unassembled WGS sequence"/>
</dbReference>
<evidence type="ECO:0000256" key="1">
    <source>
        <dbReference type="SAM" id="Phobius"/>
    </source>
</evidence>
<feature type="transmembrane region" description="Helical" evidence="1">
    <location>
        <begin position="6"/>
        <end position="24"/>
    </location>
</feature>
<keyword evidence="1" id="KW-0812">Transmembrane</keyword>
<reference evidence="4" key="2">
    <citation type="submission" date="2017-01" db="EMBL/GenBank/DDBJ databases">
        <authorList>
            <person name="Varghese N."/>
            <person name="Submissions S."/>
        </authorList>
    </citation>
    <scope>NUCLEOTIDE SEQUENCE [LARGE SCALE GENOMIC DNA]</scope>
    <source>
        <strain evidence="4">DSM 21068</strain>
    </source>
</reference>
<organism evidence="3 4">
    <name type="scientific">Chryseobacterium piscicola</name>
    <dbReference type="NCBI Taxonomy" id="551459"/>
    <lineage>
        <taxon>Bacteria</taxon>
        <taxon>Pseudomonadati</taxon>
        <taxon>Bacteroidota</taxon>
        <taxon>Flavobacteriia</taxon>
        <taxon>Flavobacteriales</taxon>
        <taxon>Weeksellaceae</taxon>
        <taxon>Chryseobacterium group</taxon>
        <taxon>Chryseobacterium</taxon>
    </lineage>
</organism>
<feature type="transmembrane region" description="Helical" evidence="1">
    <location>
        <begin position="36"/>
        <end position="58"/>
    </location>
</feature>
<sequence>MYFFDCFIVVLLMLIFNSATYIIFKKYLYRKDDAAMKFLTLNITKDLVWLVISLLIISKTKENFLLLVVCFIISSFIIYLSVIKLINKL</sequence>
<keyword evidence="1" id="KW-0472">Membrane</keyword>
<dbReference type="STRING" id="551459.SAMN05421796_11089"/>
<dbReference type="Proteomes" id="UP000238314">
    <property type="component" value="Unassembled WGS sequence"/>
</dbReference>
<protein>
    <submittedName>
        <fullName evidence="3">Uncharacterized protein</fullName>
    </submittedName>
</protein>
<gene>
    <name evidence="2" type="ORF">B0A70_10100</name>
    <name evidence="3" type="ORF">SAMN05421796_11089</name>
</gene>
<feature type="transmembrane region" description="Helical" evidence="1">
    <location>
        <begin position="64"/>
        <end position="86"/>
    </location>
</feature>
<reference evidence="3" key="3">
    <citation type="submission" date="2017-01" db="EMBL/GenBank/DDBJ databases">
        <authorList>
            <person name="Mah S.A."/>
            <person name="Swanson W.J."/>
            <person name="Moy G.W."/>
            <person name="Vacquier V.D."/>
        </authorList>
    </citation>
    <scope>NUCLEOTIDE SEQUENCE [LARGE SCALE GENOMIC DNA]</scope>
    <source>
        <strain evidence="3">DSM 21068</strain>
    </source>
</reference>
<name>A0A1N7P1U6_9FLAO</name>
<evidence type="ECO:0000313" key="5">
    <source>
        <dbReference type="Proteomes" id="UP000238314"/>
    </source>
</evidence>
<dbReference type="EMBL" id="MUGO01000014">
    <property type="protein sequence ID" value="PQA92728.1"/>
    <property type="molecule type" value="Genomic_DNA"/>
</dbReference>
<keyword evidence="5" id="KW-1185">Reference proteome</keyword>
<dbReference type="AlphaFoldDB" id="A0A1N7P1U6"/>
<dbReference type="EMBL" id="FTOJ01000010">
    <property type="protein sequence ID" value="SIT04528.1"/>
    <property type="molecule type" value="Genomic_DNA"/>
</dbReference>
<accession>A0A1N7P1U6</accession>
<evidence type="ECO:0000313" key="2">
    <source>
        <dbReference type="EMBL" id="PQA92728.1"/>
    </source>
</evidence>
<evidence type="ECO:0000313" key="4">
    <source>
        <dbReference type="Proteomes" id="UP000186246"/>
    </source>
</evidence>
<proteinExistence type="predicted"/>